<name>A0A8J2K9C1_9HEXA</name>
<proteinExistence type="predicted"/>
<evidence type="ECO:0000256" key="1">
    <source>
        <dbReference type="SAM" id="SignalP"/>
    </source>
</evidence>
<dbReference type="EMBL" id="CAJVCH010081831">
    <property type="protein sequence ID" value="CAG7721688.1"/>
    <property type="molecule type" value="Genomic_DNA"/>
</dbReference>
<organism evidence="2 3">
    <name type="scientific">Allacma fusca</name>
    <dbReference type="NCBI Taxonomy" id="39272"/>
    <lineage>
        <taxon>Eukaryota</taxon>
        <taxon>Metazoa</taxon>
        <taxon>Ecdysozoa</taxon>
        <taxon>Arthropoda</taxon>
        <taxon>Hexapoda</taxon>
        <taxon>Collembola</taxon>
        <taxon>Symphypleona</taxon>
        <taxon>Sminthuridae</taxon>
        <taxon>Allacma</taxon>
    </lineage>
</organism>
<dbReference type="AlphaFoldDB" id="A0A8J2K9C1"/>
<dbReference type="InterPro" id="IPR006170">
    <property type="entry name" value="PBP/GOBP"/>
</dbReference>
<feature type="chain" id="PRO_5035225768" evidence="1">
    <location>
        <begin position="20"/>
        <end position="146"/>
    </location>
</feature>
<evidence type="ECO:0000313" key="3">
    <source>
        <dbReference type="Proteomes" id="UP000708208"/>
    </source>
</evidence>
<dbReference type="GO" id="GO:0005549">
    <property type="term" value="F:odorant binding"/>
    <property type="evidence" value="ECO:0007669"/>
    <property type="project" value="InterPro"/>
</dbReference>
<accession>A0A8J2K9C1</accession>
<reference evidence="2" key="1">
    <citation type="submission" date="2021-06" db="EMBL/GenBank/DDBJ databases">
        <authorList>
            <person name="Hodson N. C."/>
            <person name="Mongue J. A."/>
            <person name="Jaron S. K."/>
        </authorList>
    </citation>
    <scope>NUCLEOTIDE SEQUENCE</scope>
</reference>
<keyword evidence="3" id="KW-1185">Reference proteome</keyword>
<dbReference type="Pfam" id="PF01395">
    <property type="entry name" value="PBP_GOBP"/>
    <property type="match status" value="1"/>
</dbReference>
<gene>
    <name evidence="2" type="ORF">AFUS01_LOCUS10885</name>
</gene>
<dbReference type="SMART" id="SM00708">
    <property type="entry name" value="PhBP"/>
    <property type="match status" value="1"/>
</dbReference>
<comment type="caution">
    <text evidence="2">The sequence shown here is derived from an EMBL/GenBank/DDBJ whole genome shotgun (WGS) entry which is preliminary data.</text>
</comment>
<sequence>MNIRLIISLALLYVLGVASQEETQCRGHDVNLTTEQRKQITDCLAESGISTIWKIPAEKLACFGVCILEKKKLMTDDGKLNKPKILDYIDMIMRPEEVKQPLKDGISKCMEDHGDKVKGNDDPTCMTFMEVGQCVHDVFLDICIED</sequence>
<evidence type="ECO:0000313" key="2">
    <source>
        <dbReference type="EMBL" id="CAG7721688.1"/>
    </source>
</evidence>
<keyword evidence="1" id="KW-0732">Signal</keyword>
<dbReference type="CDD" id="cd23992">
    <property type="entry name" value="PBP_GOBP"/>
    <property type="match status" value="1"/>
</dbReference>
<dbReference type="OrthoDB" id="8248853at2759"/>
<dbReference type="Proteomes" id="UP000708208">
    <property type="component" value="Unassembled WGS sequence"/>
</dbReference>
<protein>
    <submittedName>
        <fullName evidence="2">Uncharacterized protein</fullName>
    </submittedName>
</protein>
<feature type="signal peptide" evidence="1">
    <location>
        <begin position="1"/>
        <end position="19"/>
    </location>
</feature>